<dbReference type="SUPFAM" id="SSF52833">
    <property type="entry name" value="Thioredoxin-like"/>
    <property type="match status" value="1"/>
</dbReference>
<dbReference type="Gene3D" id="3.40.30.10">
    <property type="entry name" value="Glutaredoxin"/>
    <property type="match status" value="1"/>
</dbReference>
<reference evidence="2" key="1">
    <citation type="submission" date="2020-01" db="EMBL/GenBank/DDBJ databases">
        <title>Development of genomics and gene disruption for Polysphondylium violaceum indicates a role for the polyketide synthase stlB in stalk morphogenesis.</title>
        <authorList>
            <person name="Narita B."/>
            <person name="Kawabe Y."/>
            <person name="Kin K."/>
            <person name="Saito T."/>
            <person name="Gibbs R."/>
            <person name="Kuspa A."/>
            <person name="Muzny D."/>
            <person name="Queller D."/>
            <person name="Richards S."/>
            <person name="Strassman J."/>
            <person name="Sucgang R."/>
            <person name="Worley K."/>
            <person name="Schaap P."/>
        </authorList>
    </citation>
    <scope>NUCLEOTIDE SEQUENCE</scope>
    <source>
        <strain evidence="2">QSvi11</strain>
    </source>
</reference>
<accession>A0A8J4PN73</accession>
<dbReference type="OrthoDB" id="2121326at2759"/>
<evidence type="ECO:0000259" key="1">
    <source>
        <dbReference type="Pfam" id="PF00085"/>
    </source>
</evidence>
<protein>
    <recommendedName>
        <fullName evidence="1">Thioredoxin domain-containing protein</fullName>
    </recommendedName>
</protein>
<evidence type="ECO:0000313" key="2">
    <source>
        <dbReference type="EMBL" id="KAF2070130.1"/>
    </source>
</evidence>
<organism evidence="2 3">
    <name type="scientific">Polysphondylium violaceum</name>
    <dbReference type="NCBI Taxonomy" id="133409"/>
    <lineage>
        <taxon>Eukaryota</taxon>
        <taxon>Amoebozoa</taxon>
        <taxon>Evosea</taxon>
        <taxon>Eumycetozoa</taxon>
        <taxon>Dictyostelia</taxon>
        <taxon>Dictyosteliales</taxon>
        <taxon>Dictyosteliaceae</taxon>
        <taxon>Polysphondylium</taxon>
    </lineage>
</organism>
<dbReference type="InterPro" id="IPR036249">
    <property type="entry name" value="Thioredoxin-like_sf"/>
</dbReference>
<feature type="domain" description="Thioredoxin" evidence="1">
    <location>
        <begin position="10"/>
        <end position="95"/>
    </location>
</feature>
<dbReference type="AlphaFoldDB" id="A0A8J4PN73"/>
<name>A0A8J4PN73_9MYCE</name>
<dbReference type="Pfam" id="PF00085">
    <property type="entry name" value="Thioredoxin"/>
    <property type="match status" value="1"/>
</dbReference>
<dbReference type="CDD" id="cd02947">
    <property type="entry name" value="TRX_family"/>
    <property type="match status" value="1"/>
</dbReference>
<sequence length="127" mass="14545">MTSTTGFTLLTTGAEFIQKYNRSDNKLIVFYVTKDNCPPCDVLAPKIKKWKETAAYNNCEFYEINSSHFTRATPDDIEFREITTFPSIKFYKNYVNTDDGYIAFFHNSADPQGMFLASDSFLVANKS</sequence>
<dbReference type="Proteomes" id="UP000695562">
    <property type="component" value="Unassembled WGS sequence"/>
</dbReference>
<gene>
    <name evidence="2" type="ORF">CYY_008553</name>
</gene>
<comment type="caution">
    <text evidence="2">The sequence shown here is derived from an EMBL/GenBank/DDBJ whole genome shotgun (WGS) entry which is preliminary data.</text>
</comment>
<dbReference type="EMBL" id="AJWJ01000537">
    <property type="protein sequence ID" value="KAF2070130.1"/>
    <property type="molecule type" value="Genomic_DNA"/>
</dbReference>
<keyword evidence="3" id="KW-1185">Reference proteome</keyword>
<proteinExistence type="predicted"/>
<evidence type="ECO:0000313" key="3">
    <source>
        <dbReference type="Proteomes" id="UP000695562"/>
    </source>
</evidence>
<dbReference type="InterPro" id="IPR013766">
    <property type="entry name" value="Thioredoxin_domain"/>
</dbReference>